<evidence type="ECO:0000256" key="1">
    <source>
        <dbReference type="ARBA" id="ARBA00004138"/>
    </source>
</evidence>
<dbReference type="PANTHER" id="PTHR18849:SF0">
    <property type="entry name" value="CILIA- AND FLAGELLA-ASSOCIATED PROTEIN 410-RELATED"/>
    <property type="match status" value="1"/>
</dbReference>
<dbReference type="VEuPathDB" id="VectorBase:LLONM1_006908"/>
<comment type="subcellular location">
    <subcellularLocation>
        <location evidence="1">Cell projection</location>
        <location evidence="1">Cilium</location>
    </subcellularLocation>
    <subcellularLocation>
        <location evidence="2">Cytoplasm</location>
    </subcellularLocation>
</comment>
<dbReference type="PROSITE" id="PS51450">
    <property type="entry name" value="LRR"/>
    <property type="match status" value="3"/>
</dbReference>
<feature type="domain" description="Dynein axonemal assembly factor 11-like CS" evidence="9">
    <location>
        <begin position="244"/>
        <end position="340"/>
    </location>
</feature>
<comment type="similarity">
    <text evidence="8">Belongs to the tilB family.</text>
</comment>
<keyword evidence="12" id="KW-1185">Reference proteome</keyword>
<keyword evidence="3" id="KW-0963">Cytoplasm</keyword>
<dbReference type="InterPro" id="IPR001611">
    <property type="entry name" value="Leu-rich_rpt"/>
</dbReference>
<protein>
    <submittedName>
        <fullName evidence="10">Protein phosphatase 1 regulatory subunit</fullName>
    </submittedName>
</protein>
<sequence>MVKITEELVRKRSEHNERMIGTLQELSLHQENIEKIEHIHNWCKDLKILLLQSNLIGKIENLWKLKKLEYLNLAINNIEIIENLEKLESLQKLDLTLNFIGDLTSVESLRDNYNLRELILTGNPCTDYPGYREFVVTVLPQLTQLDCTDITRTERILAAKCFPDIRQGIIQRQVQYKIRRDEQKIRVMQQLEEDAKARQHLSDEERTKLFWDSKSEHSPEMRVQIARQHSKAHEIPPTCDPLAPPKRTFKLFSSSGRAFCINEPKIDFQFRDNPDSFELELLVYRFLDTAHLSIDVQPNYVRVSVKKKIFQLALDEEVKCDESMSQRSEITGHLLIKMPKLHGKIVKESGFNSKDAVKVVEKDKK</sequence>
<dbReference type="InterPro" id="IPR032675">
    <property type="entry name" value="LRR_dom_sf"/>
</dbReference>
<evidence type="ECO:0000256" key="8">
    <source>
        <dbReference type="ARBA" id="ARBA00049982"/>
    </source>
</evidence>
<keyword evidence="6" id="KW-0969">Cilium</keyword>
<evidence type="ECO:0000256" key="3">
    <source>
        <dbReference type="ARBA" id="ARBA00022490"/>
    </source>
</evidence>
<dbReference type="InterPro" id="IPR056496">
    <property type="entry name" value="CS_DNAAF11_C"/>
</dbReference>
<dbReference type="AlphaFoldDB" id="A0A1B0GJ85"/>
<proteinExistence type="inferred from homology"/>
<dbReference type="GO" id="GO:0005737">
    <property type="term" value="C:cytoplasm"/>
    <property type="evidence" value="ECO:0007669"/>
    <property type="project" value="UniProtKB-SubCell"/>
</dbReference>
<evidence type="ECO:0000259" key="9">
    <source>
        <dbReference type="Pfam" id="PF23602"/>
    </source>
</evidence>
<evidence type="ECO:0000256" key="4">
    <source>
        <dbReference type="ARBA" id="ARBA00022614"/>
    </source>
</evidence>
<dbReference type="PANTHER" id="PTHR18849">
    <property type="entry name" value="LEUCINE RICH REPEAT PROTEIN"/>
    <property type="match status" value="1"/>
</dbReference>
<evidence type="ECO:0000256" key="6">
    <source>
        <dbReference type="ARBA" id="ARBA00023069"/>
    </source>
</evidence>
<dbReference type="GO" id="GO:0036158">
    <property type="term" value="P:outer dynein arm assembly"/>
    <property type="evidence" value="ECO:0007669"/>
    <property type="project" value="TreeGrafter"/>
</dbReference>
<dbReference type="Pfam" id="PF23602">
    <property type="entry name" value="CS_DNAAF11_C"/>
    <property type="match status" value="1"/>
</dbReference>
<evidence type="ECO:0000313" key="12">
    <source>
        <dbReference type="Proteomes" id="UP000092461"/>
    </source>
</evidence>
<dbReference type="EnsemblMetazoa" id="LLOJ006082-RA">
    <property type="protein sequence ID" value="LLOJ006082-PA"/>
    <property type="gene ID" value="LLOJ006082"/>
</dbReference>
<dbReference type="EMBL" id="GITU01007368">
    <property type="protein sequence ID" value="MBC1176071.1"/>
    <property type="molecule type" value="Transcribed_RNA"/>
</dbReference>
<evidence type="ECO:0000256" key="7">
    <source>
        <dbReference type="ARBA" id="ARBA00023273"/>
    </source>
</evidence>
<accession>A0A1B0GJ85</accession>
<dbReference type="EMBL" id="AJWK01019571">
    <property type="status" value="NOT_ANNOTATED_CDS"/>
    <property type="molecule type" value="Genomic_DNA"/>
</dbReference>
<dbReference type="SUPFAM" id="SSF52058">
    <property type="entry name" value="L domain-like"/>
    <property type="match status" value="1"/>
</dbReference>
<dbReference type="GO" id="GO:0005929">
    <property type="term" value="C:cilium"/>
    <property type="evidence" value="ECO:0007669"/>
    <property type="project" value="UniProtKB-SubCell"/>
</dbReference>
<reference evidence="12" key="1">
    <citation type="submission" date="2012-05" db="EMBL/GenBank/DDBJ databases">
        <title>Whole Genome Assembly of Lutzomyia longipalpis.</title>
        <authorList>
            <person name="Richards S."/>
            <person name="Qu C."/>
            <person name="Dillon R."/>
            <person name="Worley K."/>
            <person name="Scherer S."/>
            <person name="Batterton M."/>
            <person name="Taylor A."/>
            <person name="Hawes A."/>
            <person name="Hernandez B."/>
            <person name="Kovar C."/>
            <person name="Mandapat C."/>
            <person name="Pham C."/>
            <person name="Qu C."/>
            <person name="Jing C."/>
            <person name="Bess C."/>
            <person name="Bandaranaike D."/>
            <person name="Ngo D."/>
            <person name="Ongeri F."/>
            <person name="Arias F."/>
            <person name="Lara F."/>
            <person name="Weissenberger G."/>
            <person name="Kamau G."/>
            <person name="Han H."/>
            <person name="Shen H."/>
            <person name="Dinh H."/>
            <person name="Khalil I."/>
            <person name="Jones J."/>
            <person name="Shafer J."/>
            <person name="Jayaseelan J."/>
            <person name="Quiroz J."/>
            <person name="Blankenburg K."/>
            <person name="Nguyen L."/>
            <person name="Jackson L."/>
            <person name="Francisco L."/>
            <person name="Tang L.-Y."/>
            <person name="Pu L.-L."/>
            <person name="Perales L."/>
            <person name="Lorensuhewa L."/>
            <person name="Munidasa M."/>
            <person name="Coyle M."/>
            <person name="Taylor M."/>
            <person name="Puazo M."/>
            <person name="Firestine M."/>
            <person name="Scheel M."/>
            <person name="Javaid M."/>
            <person name="Wang M."/>
            <person name="Li M."/>
            <person name="Tabassum N."/>
            <person name="Saada N."/>
            <person name="Osuji N."/>
            <person name="Aqrawi P."/>
            <person name="Fu Q."/>
            <person name="Thornton R."/>
            <person name="Raj R."/>
            <person name="Goodspeed R."/>
            <person name="Mata R."/>
            <person name="Najjar R."/>
            <person name="Gubbala S."/>
            <person name="Lee S."/>
            <person name="Denson S."/>
            <person name="Patil S."/>
            <person name="Macmil S."/>
            <person name="Qi S."/>
            <person name="Matskevitch T."/>
            <person name="Palculict T."/>
            <person name="Mathew T."/>
            <person name="Vee V."/>
            <person name="Velamala V."/>
            <person name="Korchina V."/>
            <person name="Cai W."/>
            <person name="Liu W."/>
            <person name="Dai W."/>
            <person name="Zou X."/>
            <person name="Zhu Y."/>
            <person name="Zhang Y."/>
            <person name="Wu Y.-Q."/>
            <person name="Xin Y."/>
            <person name="Nazarath L."/>
            <person name="Kovar C."/>
            <person name="Han Y."/>
            <person name="Muzny D."/>
            <person name="Gibbs R."/>
        </authorList>
    </citation>
    <scope>NUCLEOTIDE SEQUENCE [LARGE SCALE GENOMIC DNA]</scope>
    <source>
        <strain evidence="12">Jacobina</strain>
    </source>
</reference>
<dbReference type="SMART" id="SM00365">
    <property type="entry name" value="LRR_SD22"/>
    <property type="match status" value="3"/>
</dbReference>
<evidence type="ECO:0000313" key="10">
    <source>
        <dbReference type="EMBL" id="MBC1176071.1"/>
    </source>
</evidence>
<dbReference type="Proteomes" id="UP000092461">
    <property type="component" value="Unassembled WGS sequence"/>
</dbReference>
<keyword evidence="5" id="KW-0677">Repeat</keyword>
<dbReference type="FunFam" id="3.80.10.10:FF:000052">
    <property type="entry name" value="Leucine rich repeat containing 6"/>
    <property type="match status" value="1"/>
</dbReference>
<name>A0A1B0GJ85_LUTLO</name>
<evidence type="ECO:0000256" key="2">
    <source>
        <dbReference type="ARBA" id="ARBA00004496"/>
    </source>
</evidence>
<organism evidence="11 12">
    <name type="scientific">Lutzomyia longipalpis</name>
    <name type="common">Sand fly</name>
    <dbReference type="NCBI Taxonomy" id="7200"/>
    <lineage>
        <taxon>Eukaryota</taxon>
        <taxon>Metazoa</taxon>
        <taxon>Ecdysozoa</taxon>
        <taxon>Arthropoda</taxon>
        <taxon>Hexapoda</taxon>
        <taxon>Insecta</taxon>
        <taxon>Pterygota</taxon>
        <taxon>Neoptera</taxon>
        <taxon>Endopterygota</taxon>
        <taxon>Diptera</taxon>
        <taxon>Nematocera</taxon>
        <taxon>Psychodoidea</taxon>
        <taxon>Psychodidae</taxon>
        <taxon>Lutzomyia</taxon>
        <taxon>Lutzomyia</taxon>
    </lineage>
</organism>
<keyword evidence="4" id="KW-0433">Leucine-rich repeat</keyword>
<reference evidence="10" key="2">
    <citation type="journal article" date="2020" name="BMC">
        <title>Leishmania infection induces a limited differential gene expression in the sand fly midgut.</title>
        <authorList>
            <person name="Coutinho-Abreu I.V."/>
            <person name="Serafim T.D."/>
            <person name="Meneses C."/>
            <person name="Kamhawi S."/>
            <person name="Oliveira F."/>
            <person name="Valenzuela J.G."/>
        </authorList>
    </citation>
    <scope>NUCLEOTIDE SEQUENCE</scope>
    <source>
        <strain evidence="10">Jacobina</strain>
        <tissue evidence="10">Midgut</tissue>
    </source>
</reference>
<dbReference type="Pfam" id="PF14580">
    <property type="entry name" value="LRR_9"/>
    <property type="match status" value="1"/>
</dbReference>
<evidence type="ECO:0000313" key="11">
    <source>
        <dbReference type="EnsemblMetazoa" id="LLOJ006082-PA"/>
    </source>
</evidence>
<evidence type="ECO:0000256" key="5">
    <source>
        <dbReference type="ARBA" id="ARBA00022737"/>
    </source>
</evidence>
<dbReference type="VEuPathDB" id="VectorBase:LLOJ006082"/>
<dbReference type="Gene3D" id="3.80.10.10">
    <property type="entry name" value="Ribonuclease Inhibitor"/>
    <property type="match status" value="1"/>
</dbReference>
<reference evidence="11" key="3">
    <citation type="submission" date="2020-05" db="UniProtKB">
        <authorList>
            <consortium name="EnsemblMetazoa"/>
        </authorList>
    </citation>
    <scope>IDENTIFICATION</scope>
    <source>
        <strain evidence="11">Jacobina</strain>
    </source>
</reference>
<keyword evidence="7" id="KW-0966">Cell projection</keyword>